<keyword evidence="3" id="KW-1185">Reference proteome</keyword>
<feature type="region of interest" description="Disordered" evidence="1">
    <location>
        <begin position="755"/>
        <end position="792"/>
    </location>
</feature>
<sequence>MAFPTNRGSFAQRAAAMATNIESWDDDGDFQGDLFTNSISTVQTSMSSRVSVRSESNIGDDDWQVLITPNDELSTINAISSAKQAGIPIPANVPSSALLGGSIKRLGKKKSQRKIVADDDWEEHLELPASASDGLKLKPPQFPRTPAEDQDDFDDWGEGSLGIRFGGTRRDGRNRSSSVSAMSPSMGSCITLESEDDDFTGLVLPNEPLDFNARLNKLKEVEHSSPDVSPLPSHQRRDPPPTSAPTSFPPSVPVYTPPPQEAPKPAPKPEPKPESKPKPIEDEEDFFAGLEIGTGDVVDTKKPTLNRNIVVQKTRSQPPAPHVTRPTTTLTFTDKPAASRIPRPLPASTNRTKLPPVYESGAHSSTHHSRPVPTTTNAQLLRAKRSAPVLRNNYHTVPKPPVPFLPAGISNSQSHHITSKPSQGHLRRESDPNRPISPAAIRSYSRMSAANPPDTPSRAGMRKDVAPAALAREATAKRILAKPTRRRQYGDGSELEIFDDLPTSATKEKKYEKTPTNRGPPKVLRHQQSNSRLPLPDRMTTPLPPPTPRSPPKTENTPRFARDTAASRIAREQRLAGTRSRAEGEIMPRQTNWKAQVAARSPHTSPTSQRGRKGTGQKPMLIKAMSAPMVKNEKGMTYNPILHRWEGNEAALAPFSHPNVSATTLALTTASTPTFAPPNQHLYHQHDRSRSISHSALSAFQTQHSRQQQARPTMPGPPSPPRAPALISNISTARGVQVERGMVFDPRKMCWLKLGPSSRSGDPLSQSVDVDDEDDPFAGLEDLKDDDSKVGVGAGGTASVTSGGYGDGANAEDQTFVGEEFDLGPSFIRRQREEENIWRRRVEGWVGGIRDGSESWRWAVRDLAALAAAEHLRR</sequence>
<dbReference type="Proteomes" id="UP000250140">
    <property type="component" value="Unassembled WGS sequence"/>
</dbReference>
<feature type="region of interest" description="Disordered" evidence="1">
    <location>
        <begin position="698"/>
        <end position="726"/>
    </location>
</feature>
<feature type="region of interest" description="Disordered" evidence="1">
    <location>
        <begin position="401"/>
        <end position="461"/>
    </location>
</feature>
<evidence type="ECO:0008006" key="4">
    <source>
        <dbReference type="Google" id="ProtNLM"/>
    </source>
</evidence>
<feature type="region of interest" description="Disordered" evidence="1">
    <location>
        <begin position="589"/>
        <end position="618"/>
    </location>
</feature>
<gene>
    <name evidence="2" type="ORF">AOQ84DRAFT_443540</name>
</gene>
<dbReference type="GO" id="GO:0044732">
    <property type="term" value="C:mitotic spindle pole body"/>
    <property type="evidence" value="ECO:0007669"/>
    <property type="project" value="TreeGrafter"/>
</dbReference>
<feature type="compositionally biased region" description="Pro residues" evidence="1">
    <location>
        <begin position="240"/>
        <end position="266"/>
    </location>
</feature>
<evidence type="ECO:0000313" key="3">
    <source>
        <dbReference type="Proteomes" id="UP000250140"/>
    </source>
</evidence>
<evidence type="ECO:0000256" key="1">
    <source>
        <dbReference type="SAM" id="MobiDB-lite"/>
    </source>
</evidence>
<dbReference type="InterPro" id="IPR034586">
    <property type="entry name" value="Bfa1/Byr4"/>
</dbReference>
<feature type="compositionally biased region" description="Acidic residues" evidence="1">
    <location>
        <begin position="148"/>
        <end position="157"/>
    </location>
</feature>
<reference evidence="2 3" key="1">
    <citation type="journal article" date="2016" name="Nat. Commun.">
        <title>Ectomycorrhizal ecology is imprinted in the genome of the dominant symbiotic fungus Cenococcum geophilum.</title>
        <authorList>
            <consortium name="DOE Joint Genome Institute"/>
            <person name="Peter M."/>
            <person name="Kohler A."/>
            <person name="Ohm R.A."/>
            <person name="Kuo A."/>
            <person name="Krutzmann J."/>
            <person name="Morin E."/>
            <person name="Arend M."/>
            <person name="Barry K.W."/>
            <person name="Binder M."/>
            <person name="Choi C."/>
            <person name="Clum A."/>
            <person name="Copeland A."/>
            <person name="Grisel N."/>
            <person name="Haridas S."/>
            <person name="Kipfer T."/>
            <person name="LaButti K."/>
            <person name="Lindquist E."/>
            <person name="Lipzen A."/>
            <person name="Maire R."/>
            <person name="Meier B."/>
            <person name="Mihaltcheva S."/>
            <person name="Molinier V."/>
            <person name="Murat C."/>
            <person name="Poggeler S."/>
            <person name="Quandt C.A."/>
            <person name="Sperisen C."/>
            <person name="Tritt A."/>
            <person name="Tisserant E."/>
            <person name="Crous P.W."/>
            <person name="Henrissat B."/>
            <person name="Nehls U."/>
            <person name="Egli S."/>
            <person name="Spatafora J.W."/>
            <person name="Grigoriev I.V."/>
            <person name="Martin F.M."/>
        </authorList>
    </citation>
    <scope>NUCLEOTIDE SEQUENCE [LARGE SCALE GENOMIC DNA]</scope>
    <source>
        <strain evidence="2 3">CBS 207.34</strain>
    </source>
</reference>
<protein>
    <recommendedName>
        <fullName evidence="4">Cytokinesis regulator</fullName>
    </recommendedName>
</protein>
<dbReference type="EMBL" id="KV750995">
    <property type="protein sequence ID" value="OCL02154.1"/>
    <property type="molecule type" value="Genomic_DNA"/>
</dbReference>
<feature type="compositionally biased region" description="Pro residues" evidence="1">
    <location>
        <begin position="542"/>
        <end position="551"/>
    </location>
</feature>
<dbReference type="GO" id="GO:1990334">
    <property type="term" value="C:Bfa1-Bub2 complex"/>
    <property type="evidence" value="ECO:0007669"/>
    <property type="project" value="InterPro"/>
</dbReference>
<name>A0A8E2ENX8_9PEZI</name>
<feature type="compositionally biased region" description="Basic and acidic residues" evidence="1">
    <location>
        <begin position="267"/>
        <end position="280"/>
    </location>
</feature>
<feature type="compositionally biased region" description="Low complexity" evidence="1">
    <location>
        <begin position="176"/>
        <end position="188"/>
    </location>
</feature>
<feature type="compositionally biased region" description="Pro residues" evidence="1">
    <location>
        <begin position="714"/>
        <end position="723"/>
    </location>
</feature>
<dbReference type="PANTHER" id="PTHR35140">
    <property type="entry name" value="MITOTIC CHECK POINT PROTEIN BFA1"/>
    <property type="match status" value="1"/>
</dbReference>
<evidence type="ECO:0000313" key="2">
    <source>
        <dbReference type="EMBL" id="OCL02154.1"/>
    </source>
</evidence>
<feature type="region of interest" description="Disordered" evidence="1">
    <location>
        <begin position="221"/>
        <end position="378"/>
    </location>
</feature>
<feature type="compositionally biased region" description="Polar residues" evidence="1">
    <location>
        <begin position="303"/>
        <end position="317"/>
    </location>
</feature>
<feature type="compositionally biased region" description="Basic and acidic residues" evidence="1">
    <location>
        <begin position="506"/>
        <end position="515"/>
    </location>
</feature>
<proteinExistence type="predicted"/>
<accession>A0A8E2ENX8</accession>
<dbReference type="OrthoDB" id="19159at2759"/>
<feature type="compositionally biased region" description="Polar residues" evidence="1">
    <location>
        <begin position="698"/>
        <end position="711"/>
    </location>
</feature>
<organism evidence="2 3">
    <name type="scientific">Glonium stellatum</name>
    <dbReference type="NCBI Taxonomy" id="574774"/>
    <lineage>
        <taxon>Eukaryota</taxon>
        <taxon>Fungi</taxon>
        <taxon>Dikarya</taxon>
        <taxon>Ascomycota</taxon>
        <taxon>Pezizomycotina</taxon>
        <taxon>Dothideomycetes</taxon>
        <taxon>Pleosporomycetidae</taxon>
        <taxon>Gloniales</taxon>
        <taxon>Gloniaceae</taxon>
        <taxon>Glonium</taxon>
    </lineage>
</organism>
<dbReference type="GO" id="GO:0005096">
    <property type="term" value="F:GTPase activator activity"/>
    <property type="evidence" value="ECO:0007669"/>
    <property type="project" value="InterPro"/>
</dbReference>
<feature type="region of interest" description="Disordered" evidence="1">
    <location>
        <begin position="476"/>
        <end position="567"/>
    </location>
</feature>
<dbReference type="AlphaFoldDB" id="A0A8E2ENX8"/>
<dbReference type="GO" id="GO:0031578">
    <property type="term" value="P:mitotic spindle orientation checkpoint signaling"/>
    <property type="evidence" value="ECO:0007669"/>
    <property type="project" value="TreeGrafter"/>
</dbReference>
<feature type="compositionally biased region" description="Low complexity" evidence="1">
    <location>
        <begin position="532"/>
        <end position="541"/>
    </location>
</feature>
<feature type="compositionally biased region" description="Polar residues" evidence="1">
    <location>
        <begin position="409"/>
        <end position="422"/>
    </location>
</feature>
<feature type="region of interest" description="Disordered" evidence="1">
    <location>
        <begin position="131"/>
        <end position="189"/>
    </location>
</feature>
<feature type="compositionally biased region" description="Polar residues" evidence="1">
    <location>
        <begin position="757"/>
        <end position="768"/>
    </location>
</feature>
<dbReference type="PANTHER" id="PTHR35140:SF1">
    <property type="entry name" value="MITOTIC CHECK POINT PROTEIN BFA1"/>
    <property type="match status" value="1"/>
</dbReference>